<feature type="non-terminal residue" evidence="3">
    <location>
        <position position="1"/>
    </location>
</feature>
<dbReference type="InterPro" id="IPR050345">
    <property type="entry name" value="Aliph_Amidase/BUP"/>
</dbReference>
<organism evidence="3 4">
    <name type="scientific">Candidatus Dojkabacteria bacterium</name>
    <dbReference type="NCBI Taxonomy" id="2099670"/>
    <lineage>
        <taxon>Bacteria</taxon>
        <taxon>Candidatus Dojkabacteria</taxon>
    </lineage>
</organism>
<dbReference type="AlphaFoldDB" id="A0A955L6R6"/>
<dbReference type="PROSITE" id="PS50263">
    <property type="entry name" value="CN_HYDROLASE"/>
    <property type="match status" value="1"/>
</dbReference>
<comment type="caution">
    <text evidence="3">The sequence shown here is derived from an EMBL/GenBank/DDBJ whole genome shotgun (WGS) entry which is preliminary data.</text>
</comment>
<accession>A0A955L6R6</accession>
<feature type="domain" description="CN hydrolase" evidence="2">
    <location>
        <begin position="1"/>
        <end position="246"/>
    </location>
</feature>
<gene>
    <name evidence="3" type="ORF">KC909_06760</name>
</gene>
<dbReference type="PANTHER" id="PTHR43674">
    <property type="entry name" value="NITRILASE C965.09-RELATED"/>
    <property type="match status" value="1"/>
</dbReference>
<reference evidence="3" key="1">
    <citation type="submission" date="2020-04" db="EMBL/GenBank/DDBJ databases">
        <authorList>
            <person name="Zhang T."/>
        </authorList>
    </citation>
    <scope>NUCLEOTIDE SEQUENCE</scope>
    <source>
        <strain evidence="3">HKST-UBA14</strain>
    </source>
</reference>
<name>A0A955L6R6_9BACT</name>
<evidence type="ECO:0000313" key="3">
    <source>
        <dbReference type="EMBL" id="MCA9384034.1"/>
    </source>
</evidence>
<protein>
    <recommendedName>
        <fullName evidence="2">CN hydrolase domain-containing protein</fullName>
    </recommendedName>
</protein>
<dbReference type="SUPFAM" id="SSF56317">
    <property type="entry name" value="Carbon-nitrogen hydrolase"/>
    <property type="match status" value="1"/>
</dbReference>
<dbReference type="EMBL" id="JAGQLK010000222">
    <property type="protein sequence ID" value="MCA9384034.1"/>
    <property type="molecule type" value="Genomic_DNA"/>
</dbReference>
<dbReference type="Gene3D" id="3.60.110.10">
    <property type="entry name" value="Carbon-nitrogen hydrolase"/>
    <property type="match status" value="1"/>
</dbReference>
<dbReference type="Pfam" id="PF00795">
    <property type="entry name" value="CN_hydrolase"/>
    <property type="match status" value="1"/>
</dbReference>
<dbReference type="InterPro" id="IPR036526">
    <property type="entry name" value="C-N_Hydrolase_sf"/>
</dbReference>
<keyword evidence="1" id="KW-0378">Hydrolase</keyword>
<dbReference type="InterPro" id="IPR003010">
    <property type="entry name" value="C-N_Hydrolase"/>
</dbReference>
<reference evidence="3" key="2">
    <citation type="journal article" date="2021" name="Microbiome">
        <title>Successional dynamics and alternative stable states in a saline activated sludge microbial community over 9 years.</title>
        <authorList>
            <person name="Wang Y."/>
            <person name="Ye J."/>
            <person name="Ju F."/>
            <person name="Liu L."/>
            <person name="Boyd J.A."/>
            <person name="Deng Y."/>
            <person name="Parks D.H."/>
            <person name="Jiang X."/>
            <person name="Yin X."/>
            <person name="Woodcroft B.J."/>
            <person name="Tyson G.W."/>
            <person name="Hugenholtz P."/>
            <person name="Polz M.F."/>
            <person name="Zhang T."/>
        </authorList>
    </citation>
    <scope>NUCLEOTIDE SEQUENCE</scope>
    <source>
        <strain evidence="3">HKST-UBA14</strain>
    </source>
</reference>
<evidence type="ECO:0000259" key="2">
    <source>
        <dbReference type="PROSITE" id="PS50263"/>
    </source>
</evidence>
<dbReference type="PANTHER" id="PTHR43674:SF12">
    <property type="entry name" value="NITRILASE C965.09-RELATED"/>
    <property type="match status" value="1"/>
</dbReference>
<sequence length="325" mass="37227">SCSWVVFPELATTSFFPYFFFSSKTKDKLNAFFDGEDITKGLIGEIFKQAKLSQIAVSFGYAEQTADGKKYNTFVTIDAKSRIFKYRKTHLPGFEKIDPNIKNFQYEKAIFDESDEGYPAYDIDILNTDGKIEKVRIGMIICHDRRYNAPYLTLGQKGCQVLINGYNTPFDLTYAQELNDHVYEFHYLPQRAQAITEGMYIISSAIAGENFGIRQIGGSCILSPYGDFIEKLDHDNEQIIYGIIDTKQCSEVKKQKYNGKRARYEILLAETIEYSDLDTIISKINEKYGTHLTKSLVLKNKGIRSNDEYHSTWINKANTIFNSLS</sequence>
<dbReference type="GO" id="GO:0016811">
    <property type="term" value="F:hydrolase activity, acting on carbon-nitrogen (but not peptide) bonds, in linear amides"/>
    <property type="evidence" value="ECO:0007669"/>
    <property type="project" value="TreeGrafter"/>
</dbReference>
<proteinExistence type="predicted"/>
<dbReference type="Proteomes" id="UP000783287">
    <property type="component" value="Unassembled WGS sequence"/>
</dbReference>
<evidence type="ECO:0000313" key="4">
    <source>
        <dbReference type="Proteomes" id="UP000783287"/>
    </source>
</evidence>
<evidence type="ECO:0000256" key="1">
    <source>
        <dbReference type="ARBA" id="ARBA00022801"/>
    </source>
</evidence>